<dbReference type="Pfam" id="PF04932">
    <property type="entry name" value="Wzy_C"/>
    <property type="match status" value="1"/>
</dbReference>
<dbReference type="PANTHER" id="PTHR37422">
    <property type="entry name" value="TEICHURONIC ACID BIOSYNTHESIS PROTEIN TUAE"/>
    <property type="match status" value="1"/>
</dbReference>
<accession>A0ABW8NXF8</accession>
<dbReference type="InterPro" id="IPR007016">
    <property type="entry name" value="O-antigen_ligase-rel_domated"/>
</dbReference>
<feature type="transmembrane region" description="Helical" evidence="5">
    <location>
        <begin position="257"/>
        <end position="274"/>
    </location>
</feature>
<dbReference type="PANTHER" id="PTHR37422:SF13">
    <property type="entry name" value="LIPOPOLYSACCHARIDE BIOSYNTHESIS PROTEIN PA4999-RELATED"/>
    <property type="match status" value="1"/>
</dbReference>
<sequence>MKRGIFIALYLFAIYLLVNHAEEKFRRVLLMSIIVVAVSALASLVYQYGVLGKPWGYRAYRIDRLGFSNVANYGWPVAAGIFHGAIATWALALALDKKNGFGRVSFWFAAFAILSLYVIMTGTRGAWVALAGSSMLAVILQRPQLAKLILSISVLLMVAGAFLKWGAIVEEVGGRQFSGRGGIWAYFFDVMSGHWIIGYGVGTPFEYIWPNKISTSPHAHSLYLQQIYDSGLIALGLLGLGLFVVISRAWGMRDNPWVRLALPALLFALISMLTDVERIFTRPSDYWTVFWLPVAVLLAVRGVKQNSH</sequence>
<evidence type="ECO:0000256" key="5">
    <source>
        <dbReference type="SAM" id="Phobius"/>
    </source>
</evidence>
<feature type="transmembrane region" description="Helical" evidence="5">
    <location>
        <begin position="101"/>
        <end position="119"/>
    </location>
</feature>
<reference evidence="7 8" key="1">
    <citation type="journal article" date="2012" name="Plant Soil">
        <title>Screening of plant growth-promoting traits in arsenic-resistant bacteria isolated from the rhizosphere of soybean plants from Argentinean agricultural soil.</title>
        <authorList>
            <person name="Wevar Oller A.L."/>
            <person name="Talano M.A."/>
            <person name="Agostini E."/>
        </authorList>
    </citation>
    <scope>NUCLEOTIDE SEQUENCE [LARGE SCALE GENOMIC DNA]</scope>
    <source>
        <strain evidence="7 8">AW4</strain>
    </source>
</reference>
<feature type="transmembrane region" description="Helical" evidence="5">
    <location>
        <begin position="286"/>
        <end position="303"/>
    </location>
</feature>
<comment type="subcellular location">
    <subcellularLocation>
        <location evidence="1">Membrane</location>
        <topology evidence="1">Multi-pass membrane protein</topology>
    </subcellularLocation>
</comment>
<dbReference type="InterPro" id="IPR051533">
    <property type="entry name" value="WaaL-like"/>
</dbReference>
<proteinExistence type="predicted"/>
<dbReference type="RefSeq" id="WP_405129627.1">
    <property type="nucleotide sequence ID" value="NZ_JAHWXS010000013.1"/>
</dbReference>
<keyword evidence="8" id="KW-1185">Reference proteome</keyword>
<organism evidence="7 8">
    <name type="scientific">Pseudomonas urmiensis</name>
    <dbReference type="NCBI Taxonomy" id="2745493"/>
    <lineage>
        <taxon>Bacteria</taxon>
        <taxon>Pseudomonadati</taxon>
        <taxon>Pseudomonadota</taxon>
        <taxon>Gammaproteobacteria</taxon>
        <taxon>Pseudomonadales</taxon>
        <taxon>Pseudomonadaceae</taxon>
        <taxon>Pseudomonas</taxon>
    </lineage>
</organism>
<evidence type="ECO:0000256" key="3">
    <source>
        <dbReference type="ARBA" id="ARBA00022989"/>
    </source>
</evidence>
<evidence type="ECO:0000256" key="1">
    <source>
        <dbReference type="ARBA" id="ARBA00004141"/>
    </source>
</evidence>
<feature type="transmembrane region" description="Helical" evidence="5">
    <location>
        <begin position="181"/>
        <end position="202"/>
    </location>
</feature>
<feature type="domain" description="O-antigen ligase-related" evidence="6">
    <location>
        <begin position="109"/>
        <end position="238"/>
    </location>
</feature>
<evidence type="ECO:0000256" key="2">
    <source>
        <dbReference type="ARBA" id="ARBA00022692"/>
    </source>
</evidence>
<feature type="transmembrane region" description="Helical" evidence="5">
    <location>
        <begin position="148"/>
        <end position="169"/>
    </location>
</feature>
<dbReference type="GO" id="GO:0016874">
    <property type="term" value="F:ligase activity"/>
    <property type="evidence" value="ECO:0007669"/>
    <property type="project" value="UniProtKB-KW"/>
</dbReference>
<evidence type="ECO:0000313" key="8">
    <source>
        <dbReference type="Proteomes" id="UP001621534"/>
    </source>
</evidence>
<keyword evidence="2 5" id="KW-0812">Transmembrane</keyword>
<keyword evidence="3 5" id="KW-1133">Transmembrane helix</keyword>
<dbReference type="EMBL" id="JAHWXS010000013">
    <property type="protein sequence ID" value="MFK5734571.1"/>
    <property type="molecule type" value="Genomic_DNA"/>
</dbReference>
<comment type="caution">
    <text evidence="7">The sequence shown here is derived from an EMBL/GenBank/DDBJ whole genome shotgun (WGS) entry which is preliminary data.</text>
</comment>
<keyword evidence="7" id="KW-0436">Ligase</keyword>
<evidence type="ECO:0000259" key="6">
    <source>
        <dbReference type="Pfam" id="PF04932"/>
    </source>
</evidence>
<dbReference type="Proteomes" id="UP001621534">
    <property type="component" value="Unassembled WGS sequence"/>
</dbReference>
<name>A0ABW8NXF8_9PSED</name>
<feature type="transmembrane region" description="Helical" evidence="5">
    <location>
        <begin position="72"/>
        <end position="95"/>
    </location>
</feature>
<keyword evidence="4 5" id="KW-0472">Membrane</keyword>
<evidence type="ECO:0000256" key="4">
    <source>
        <dbReference type="ARBA" id="ARBA00023136"/>
    </source>
</evidence>
<feature type="transmembrane region" description="Helical" evidence="5">
    <location>
        <begin position="31"/>
        <end position="51"/>
    </location>
</feature>
<gene>
    <name evidence="7" type="ORF">KW869_13590</name>
</gene>
<protein>
    <submittedName>
        <fullName evidence="7">O-antigen ligase family protein</fullName>
    </submittedName>
</protein>
<feature type="transmembrane region" description="Helical" evidence="5">
    <location>
        <begin position="222"/>
        <end position="245"/>
    </location>
</feature>
<evidence type="ECO:0000313" key="7">
    <source>
        <dbReference type="EMBL" id="MFK5734571.1"/>
    </source>
</evidence>